<evidence type="ECO:0008006" key="7">
    <source>
        <dbReference type="Google" id="ProtNLM"/>
    </source>
</evidence>
<keyword evidence="3" id="KW-0804">Transcription</keyword>
<accession>A0A382EVT1</accession>
<dbReference type="AlphaFoldDB" id="A0A382EVT1"/>
<evidence type="ECO:0000256" key="3">
    <source>
        <dbReference type="ARBA" id="ARBA00023163"/>
    </source>
</evidence>
<organism evidence="6">
    <name type="scientific">marine metagenome</name>
    <dbReference type="NCBI Taxonomy" id="408172"/>
    <lineage>
        <taxon>unclassified sequences</taxon>
        <taxon>metagenomes</taxon>
        <taxon>ecological metagenomes</taxon>
    </lineage>
</organism>
<dbReference type="SMART" id="SM00419">
    <property type="entry name" value="HTH_CRP"/>
    <property type="match status" value="1"/>
</dbReference>
<dbReference type="SUPFAM" id="SSF51206">
    <property type="entry name" value="cAMP-binding domain-like"/>
    <property type="match status" value="1"/>
</dbReference>
<dbReference type="SMART" id="SM00100">
    <property type="entry name" value="cNMP"/>
    <property type="match status" value="1"/>
</dbReference>
<dbReference type="PROSITE" id="PS51063">
    <property type="entry name" value="HTH_CRP_2"/>
    <property type="match status" value="1"/>
</dbReference>
<dbReference type="CDD" id="cd00038">
    <property type="entry name" value="CAP_ED"/>
    <property type="match status" value="1"/>
</dbReference>
<dbReference type="InterPro" id="IPR018335">
    <property type="entry name" value="Tscrpt_reg_HTH_Crp-type_CS"/>
</dbReference>
<dbReference type="PROSITE" id="PS00042">
    <property type="entry name" value="HTH_CRP_1"/>
    <property type="match status" value="1"/>
</dbReference>
<dbReference type="Pfam" id="PF13545">
    <property type="entry name" value="HTH_Crp_2"/>
    <property type="match status" value="1"/>
</dbReference>
<dbReference type="InterPro" id="IPR050397">
    <property type="entry name" value="Env_Response_Regulators"/>
</dbReference>
<dbReference type="FunFam" id="1.10.10.10:FF:000028">
    <property type="entry name" value="Fumarate/nitrate reduction transcriptional regulator Fnr"/>
    <property type="match status" value="1"/>
</dbReference>
<dbReference type="CDD" id="cd00092">
    <property type="entry name" value="HTH_CRP"/>
    <property type="match status" value="1"/>
</dbReference>
<dbReference type="SUPFAM" id="SSF46785">
    <property type="entry name" value="Winged helix' DNA-binding domain"/>
    <property type="match status" value="1"/>
</dbReference>
<dbReference type="Gene3D" id="2.60.120.10">
    <property type="entry name" value="Jelly Rolls"/>
    <property type="match status" value="1"/>
</dbReference>
<dbReference type="PANTHER" id="PTHR24567">
    <property type="entry name" value="CRP FAMILY TRANSCRIPTIONAL REGULATORY PROTEIN"/>
    <property type="match status" value="1"/>
</dbReference>
<dbReference type="Pfam" id="PF00027">
    <property type="entry name" value="cNMP_binding"/>
    <property type="match status" value="1"/>
</dbReference>
<dbReference type="InterPro" id="IPR036390">
    <property type="entry name" value="WH_DNA-bd_sf"/>
</dbReference>
<dbReference type="GO" id="GO:0005829">
    <property type="term" value="C:cytosol"/>
    <property type="evidence" value="ECO:0007669"/>
    <property type="project" value="TreeGrafter"/>
</dbReference>
<feature type="domain" description="Cyclic nucleotide-binding" evidence="4">
    <location>
        <begin position="26"/>
        <end position="95"/>
    </location>
</feature>
<dbReference type="InterPro" id="IPR036388">
    <property type="entry name" value="WH-like_DNA-bd_sf"/>
</dbReference>
<dbReference type="PANTHER" id="PTHR24567:SF75">
    <property type="entry name" value="FUMARATE AND NITRATE REDUCTION REGULATORY PROTEIN"/>
    <property type="match status" value="1"/>
</dbReference>
<evidence type="ECO:0000259" key="5">
    <source>
        <dbReference type="PROSITE" id="PS51063"/>
    </source>
</evidence>
<reference evidence="6" key="1">
    <citation type="submission" date="2018-05" db="EMBL/GenBank/DDBJ databases">
        <authorList>
            <person name="Lanie J.A."/>
            <person name="Ng W.-L."/>
            <person name="Kazmierczak K.M."/>
            <person name="Andrzejewski T.M."/>
            <person name="Davidsen T.M."/>
            <person name="Wayne K.J."/>
            <person name="Tettelin H."/>
            <person name="Glass J.I."/>
            <person name="Rusch D."/>
            <person name="Podicherti R."/>
            <person name="Tsui H.-C.T."/>
            <person name="Winkler M.E."/>
        </authorList>
    </citation>
    <scope>NUCLEOTIDE SEQUENCE</scope>
</reference>
<dbReference type="Gene3D" id="1.10.10.10">
    <property type="entry name" value="Winged helix-like DNA-binding domain superfamily/Winged helix DNA-binding domain"/>
    <property type="match status" value="1"/>
</dbReference>
<dbReference type="InterPro" id="IPR014710">
    <property type="entry name" value="RmlC-like_jellyroll"/>
</dbReference>
<dbReference type="InterPro" id="IPR000595">
    <property type="entry name" value="cNMP-bd_dom"/>
</dbReference>
<evidence type="ECO:0000259" key="4">
    <source>
        <dbReference type="PROSITE" id="PS50042"/>
    </source>
</evidence>
<feature type="domain" description="HTH crp-type" evidence="5">
    <location>
        <begin position="157"/>
        <end position="231"/>
    </location>
</feature>
<dbReference type="EMBL" id="UINC01046263">
    <property type="protein sequence ID" value="SVB54043.1"/>
    <property type="molecule type" value="Genomic_DNA"/>
</dbReference>
<dbReference type="InterPro" id="IPR018490">
    <property type="entry name" value="cNMP-bd_dom_sf"/>
</dbReference>
<evidence type="ECO:0000256" key="1">
    <source>
        <dbReference type="ARBA" id="ARBA00023015"/>
    </source>
</evidence>
<dbReference type="InterPro" id="IPR012318">
    <property type="entry name" value="HTH_CRP"/>
</dbReference>
<dbReference type="GO" id="GO:0003677">
    <property type="term" value="F:DNA binding"/>
    <property type="evidence" value="ECO:0007669"/>
    <property type="project" value="UniProtKB-KW"/>
</dbReference>
<dbReference type="PRINTS" id="PR00034">
    <property type="entry name" value="HTHCRP"/>
</dbReference>
<protein>
    <recommendedName>
        <fullName evidence="7">HTH crp-type domain-containing protein</fullName>
    </recommendedName>
</protein>
<dbReference type="PROSITE" id="PS50042">
    <property type="entry name" value="CNMP_BINDING_3"/>
    <property type="match status" value="1"/>
</dbReference>
<sequence>MIAVQLAKQEKPISRCTICKIRAYSFCRCLSEDKLQLFSKISFEKKYTNKQSIFHQNDPSTHLYNITEGNVKIYQLLDDGRIQIIGFLYPGDFFGTYRNHKYNYSAEAIGELKVCVFEQKMLDKYLDQNPVLAKELLNQTSFELTLAQDRVTVLGKLNAIERIARFLLNISNQRERIGWQNNPISLAMSRLDIADYLGLTIETVSREFSKLKTSNIIKIISSKQVYLNDIKKLEDFCK</sequence>
<proteinExistence type="predicted"/>
<dbReference type="GO" id="GO:0003700">
    <property type="term" value="F:DNA-binding transcription factor activity"/>
    <property type="evidence" value="ECO:0007669"/>
    <property type="project" value="InterPro"/>
</dbReference>
<evidence type="ECO:0000256" key="2">
    <source>
        <dbReference type="ARBA" id="ARBA00023125"/>
    </source>
</evidence>
<gene>
    <name evidence="6" type="ORF">METZ01_LOCUS206897</name>
</gene>
<keyword evidence="1" id="KW-0805">Transcription regulation</keyword>
<keyword evidence="2" id="KW-0238">DNA-binding</keyword>
<evidence type="ECO:0000313" key="6">
    <source>
        <dbReference type="EMBL" id="SVB54043.1"/>
    </source>
</evidence>
<name>A0A382EVT1_9ZZZZ</name>